<proteinExistence type="predicted"/>
<sequence>MFAFERLNASQTVKFWRCGRRDSHDCKARIRTSVATNEVVKVVNSHSHGGGADEVEAAAVCTAMVRRAEESMEIPAVILNEQLQGLNVEVKGQLPNMAALRQCPTKTYCYRSGTTISRVWFRYWCQRIMERMAMGNVSCCTTLVWKK</sequence>
<dbReference type="GO" id="GO:0008270">
    <property type="term" value="F:zinc ion binding"/>
    <property type="evidence" value="ECO:0007669"/>
    <property type="project" value="UniProtKB-KW"/>
</dbReference>
<dbReference type="WBParaSite" id="TMUE_3000012420.1">
    <property type="protein sequence ID" value="TMUE_3000012420.1"/>
    <property type="gene ID" value="WBGene00290535"/>
</dbReference>
<evidence type="ECO:0000256" key="3">
    <source>
        <dbReference type="ARBA" id="ARBA00022833"/>
    </source>
</evidence>
<dbReference type="Gene3D" id="2.20.25.240">
    <property type="match status" value="1"/>
</dbReference>
<evidence type="ECO:0000313" key="5">
    <source>
        <dbReference type="Proteomes" id="UP000046395"/>
    </source>
</evidence>
<evidence type="ECO:0000256" key="2">
    <source>
        <dbReference type="ARBA" id="ARBA00022771"/>
    </source>
</evidence>
<dbReference type="AlphaFoldDB" id="A0A5S6QYT9"/>
<protein>
    <submittedName>
        <fullName evidence="6">FLYWCH-type domain-containing protein</fullName>
    </submittedName>
</protein>
<keyword evidence="1" id="KW-0479">Metal-binding</keyword>
<dbReference type="InterPro" id="IPR007588">
    <property type="entry name" value="Znf_FLYWCH"/>
</dbReference>
<keyword evidence="3" id="KW-0862">Zinc</keyword>
<accession>A0A5S6QYT9</accession>
<evidence type="ECO:0000313" key="6">
    <source>
        <dbReference type="WBParaSite" id="TMUE_3000012420.1"/>
    </source>
</evidence>
<feature type="domain" description="FLYWCH-type" evidence="4">
    <location>
        <begin position="4"/>
        <end position="48"/>
    </location>
</feature>
<evidence type="ECO:0000256" key="1">
    <source>
        <dbReference type="ARBA" id="ARBA00022723"/>
    </source>
</evidence>
<organism evidence="5 6">
    <name type="scientific">Trichuris muris</name>
    <name type="common">Mouse whipworm</name>
    <dbReference type="NCBI Taxonomy" id="70415"/>
    <lineage>
        <taxon>Eukaryota</taxon>
        <taxon>Metazoa</taxon>
        <taxon>Ecdysozoa</taxon>
        <taxon>Nematoda</taxon>
        <taxon>Enoplea</taxon>
        <taxon>Dorylaimia</taxon>
        <taxon>Trichinellida</taxon>
        <taxon>Trichuridae</taxon>
        <taxon>Trichuris</taxon>
    </lineage>
</organism>
<name>A0A5S6QYT9_TRIMR</name>
<evidence type="ECO:0000259" key="4">
    <source>
        <dbReference type="Pfam" id="PF04500"/>
    </source>
</evidence>
<dbReference type="Proteomes" id="UP000046395">
    <property type="component" value="Unassembled WGS sequence"/>
</dbReference>
<keyword evidence="2" id="KW-0863">Zinc-finger</keyword>
<keyword evidence="5" id="KW-1185">Reference proteome</keyword>
<dbReference type="Pfam" id="PF04500">
    <property type="entry name" value="FLYWCH"/>
    <property type="match status" value="1"/>
</dbReference>
<reference evidence="6" key="1">
    <citation type="submission" date="2019-12" db="UniProtKB">
        <authorList>
            <consortium name="WormBaseParasite"/>
        </authorList>
    </citation>
    <scope>IDENTIFICATION</scope>
</reference>